<protein>
    <recommendedName>
        <fullName evidence="5">RCC1-like domain-containing protein</fullName>
    </recommendedName>
</protein>
<evidence type="ECO:0000256" key="1">
    <source>
        <dbReference type="ARBA" id="ARBA00022658"/>
    </source>
</evidence>
<name>A0A813RCT5_9BILA</name>
<organism evidence="6 9">
    <name type="scientific">Adineta steineri</name>
    <dbReference type="NCBI Taxonomy" id="433720"/>
    <lineage>
        <taxon>Eukaryota</taxon>
        <taxon>Metazoa</taxon>
        <taxon>Spiralia</taxon>
        <taxon>Gnathifera</taxon>
        <taxon>Rotifera</taxon>
        <taxon>Eurotatoria</taxon>
        <taxon>Bdelloidea</taxon>
        <taxon>Adinetida</taxon>
        <taxon>Adinetidae</taxon>
        <taxon>Adineta</taxon>
    </lineage>
</organism>
<proteinExistence type="predicted"/>
<feature type="compositionally biased region" description="Low complexity" evidence="4">
    <location>
        <begin position="513"/>
        <end position="528"/>
    </location>
</feature>
<feature type="repeat" description="RCC1" evidence="3">
    <location>
        <begin position="107"/>
        <end position="162"/>
    </location>
</feature>
<dbReference type="Proteomes" id="UP000663877">
    <property type="component" value="Unassembled WGS sequence"/>
</dbReference>
<evidence type="ECO:0000313" key="7">
    <source>
        <dbReference type="EMBL" id="CAF1072411.1"/>
    </source>
</evidence>
<dbReference type="PANTHER" id="PTHR45982:SF10">
    <property type="entry name" value="RETINITIS PIGMENTOSA GTPASE REGULATOR"/>
    <property type="match status" value="1"/>
</dbReference>
<keyword evidence="8" id="KW-1185">Reference proteome</keyword>
<feature type="compositionally biased region" description="Low complexity" evidence="4">
    <location>
        <begin position="556"/>
        <end position="574"/>
    </location>
</feature>
<dbReference type="InterPro" id="IPR058923">
    <property type="entry name" value="RCC1-like_dom"/>
</dbReference>
<dbReference type="Gene3D" id="2.130.10.30">
    <property type="entry name" value="Regulator of chromosome condensation 1/beta-lactamase-inhibitor protein II"/>
    <property type="match status" value="1"/>
</dbReference>
<dbReference type="InterPro" id="IPR051553">
    <property type="entry name" value="Ran_GTPase-activating"/>
</dbReference>
<dbReference type="InterPro" id="IPR000408">
    <property type="entry name" value="Reg_chr_condens"/>
</dbReference>
<feature type="repeat" description="RCC1" evidence="3">
    <location>
        <begin position="51"/>
        <end position="106"/>
    </location>
</feature>
<feature type="compositionally biased region" description="Polar residues" evidence="4">
    <location>
        <begin position="530"/>
        <end position="546"/>
    </location>
</feature>
<keyword evidence="1" id="KW-0344">Guanine-nucleotide releasing factor</keyword>
<dbReference type="SUPFAM" id="SSF50985">
    <property type="entry name" value="RCC1/BLIP-II"/>
    <property type="match status" value="1"/>
</dbReference>
<gene>
    <name evidence="6" type="ORF">BJG266_LOCUS4106</name>
    <name evidence="7" type="ORF">QVE165_LOCUS18766</name>
</gene>
<feature type="repeat" description="RCC1" evidence="3">
    <location>
        <begin position="214"/>
        <end position="263"/>
    </location>
</feature>
<evidence type="ECO:0000313" key="8">
    <source>
        <dbReference type="Proteomes" id="UP000663832"/>
    </source>
</evidence>
<dbReference type="InterPro" id="IPR009091">
    <property type="entry name" value="RCC1/BLIP-II"/>
</dbReference>
<dbReference type="PANTHER" id="PTHR45982">
    <property type="entry name" value="REGULATOR OF CHROMOSOME CONDENSATION"/>
    <property type="match status" value="1"/>
</dbReference>
<dbReference type="EMBL" id="CAJNOI010000010">
    <property type="protein sequence ID" value="CAF0780724.1"/>
    <property type="molecule type" value="Genomic_DNA"/>
</dbReference>
<dbReference type="PROSITE" id="PS00626">
    <property type="entry name" value="RCC1_2"/>
    <property type="match status" value="1"/>
</dbReference>
<evidence type="ECO:0000313" key="9">
    <source>
        <dbReference type="Proteomes" id="UP000663877"/>
    </source>
</evidence>
<feature type="repeat" description="RCC1" evidence="3">
    <location>
        <begin position="264"/>
        <end position="316"/>
    </location>
</feature>
<evidence type="ECO:0000256" key="3">
    <source>
        <dbReference type="PROSITE-ProRule" id="PRU00235"/>
    </source>
</evidence>
<accession>A0A813RCT5</accession>
<feature type="repeat" description="RCC1" evidence="3">
    <location>
        <begin position="163"/>
        <end position="213"/>
    </location>
</feature>
<evidence type="ECO:0000256" key="2">
    <source>
        <dbReference type="ARBA" id="ARBA00022737"/>
    </source>
</evidence>
<dbReference type="PROSITE" id="PS50012">
    <property type="entry name" value="RCC1_3"/>
    <property type="match status" value="6"/>
</dbReference>
<feature type="region of interest" description="Disordered" evidence="4">
    <location>
        <begin position="483"/>
        <end position="592"/>
    </location>
</feature>
<evidence type="ECO:0000313" key="6">
    <source>
        <dbReference type="EMBL" id="CAF0780724.1"/>
    </source>
</evidence>
<dbReference type="PRINTS" id="PR00633">
    <property type="entry name" value="RCCNDNSATION"/>
</dbReference>
<sequence>MNSEEDDDSIPHIYLLGKTYLPINEKFHIRNDPIIHMAAGDRHSIIVTESGRAFAFGDNNSGQLGLGHTNNIDKVSCIKSLKFGNTGEKIILAACGRESSLVATNQGSLYGFGSNNYYQLGIDSNESTTIYSYPVKIKCFNRRISWKEISMGAEHSCALTIYGEVYVWGSNEDSQCGYSPNYSFIKLPEELRLEYSVFSISCGYYHTALINENHRLFLCGNNENKQFGRTVTDQYISPLEVSLPEPVKAVACGNQYTVVLTENGNVYTCGRGDRGQLGLGVGVPFAKYFECIKLNLPDDVISIAAGEAHTAILSSQGDLYVFGDGKHGKLSYGAHSNEFQPCSIEKFKRYNVTKVVCGGCLTVVLAQSRSFDNEEDSENSENKITKSISRLNHQLTMTKRTTADGLFQYNESFRKRFPLHSESNLDSDSSSTSIESVLKNTTHLGINGEFKPLRSILKSSSSSISSKDSTTLKTDVYDNMTDDLTKSTNHISSTDKSYKYGTKLDRRNRKQISSSEESSTSTSTSEESQQVKSSDNNNINTNTESIAKTKLTKNISNSQQSESSTSVSRSTTDTSNEESQAKSLGTIDNLHNSFPSHPIINSYTELNESQPGFFSRFFLGKSSQNLPPNKNKNSRICSIM</sequence>
<dbReference type="Pfam" id="PF25390">
    <property type="entry name" value="WD40_RLD"/>
    <property type="match status" value="1"/>
</dbReference>
<feature type="compositionally biased region" description="Basic and acidic residues" evidence="4">
    <location>
        <begin position="496"/>
        <end position="505"/>
    </location>
</feature>
<dbReference type="Proteomes" id="UP000663832">
    <property type="component" value="Unassembled WGS sequence"/>
</dbReference>
<dbReference type="AlphaFoldDB" id="A0A813RCT5"/>
<comment type="caution">
    <text evidence="6">The sequence shown here is derived from an EMBL/GenBank/DDBJ whole genome shotgun (WGS) entry which is preliminary data.</text>
</comment>
<reference evidence="6" key="1">
    <citation type="submission" date="2021-02" db="EMBL/GenBank/DDBJ databases">
        <authorList>
            <person name="Nowell W R."/>
        </authorList>
    </citation>
    <scope>NUCLEOTIDE SEQUENCE</scope>
</reference>
<feature type="compositionally biased region" description="Polar residues" evidence="4">
    <location>
        <begin position="486"/>
        <end position="495"/>
    </location>
</feature>
<dbReference type="EMBL" id="CAJNOM010000112">
    <property type="protein sequence ID" value="CAF1072411.1"/>
    <property type="molecule type" value="Genomic_DNA"/>
</dbReference>
<dbReference type="OrthoDB" id="10253607at2759"/>
<evidence type="ECO:0000256" key="4">
    <source>
        <dbReference type="SAM" id="MobiDB-lite"/>
    </source>
</evidence>
<feature type="repeat" description="RCC1" evidence="3">
    <location>
        <begin position="317"/>
        <end position="368"/>
    </location>
</feature>
<evidence type="ECO:0000259" key="5">
    <source>
        <dbReference type="Pfam" id="PF25390"/>
    </source>
</evidence>
<feature type="domain" description="RCC1-like" evidence="5">
    <location>
        <begin position="30"/>
        <end position="364"/>
    </location>
</feature>
<keyword evidence="2" id="KW-0677">Repeat</keyword>